<proteinExistence type="predicted"/>
<sequence>MRAERKQSDEQSEVITKKIKAHRKSLSIVENTNSSPISKRKRRRESFVEVKTKIHDMLWNTIYHRGHRYDVRAADREAVQVEQKLMQSDGEATVASLTDGTIRQQNFNVTKIPSKQKAKRAKISSN</sequence>
<dbReference type="CTD" id="9944259"/>
<dbReference type="RefSeq" id="XP_003142425.1">
    <property type="nucleotide sequence ID" value="XM_003142377.1"/>
</dbReference>
<dbReference type="GeneID" id="9944259"/>
<dbReference type="AlphaFoldDB" id="A0A1S0TX49"/>
<protein>
    <submittedName>
        <fullName evidence="1">Uncharacterized protein</fullName>
    </submittedName>
</protein>
<dbReference type="InParanoid" id="A0A1S0TX49"/>
<dbReference type="OMA" id="IHDMLWN"/>
<dbReference type="OrthoDB" id="5861879at2759"/>
<evidence type="ECO:0000313" key="1">
    <source>
        <dbReference type="EMBL" id="EFO21642.1"/>
    </source>
</evidence>
<dbReference type="KEGG" id="loa:LOAG_06841"/>
<reference evidence="1" key="1">
    <citation type="submission" date="2012-04" db="EMBL/GenBank/DDBJ databases">
        <title>The Genome Sequence of Loa loa.</title>
        <authorList>
            <consortium name="The Broad Institute Genome Sequencing Platform"/>
            <consortium name="Broad Institute Genome Sequencing Center for Infectious Disease"/>
            <person name="Nutman T.B."/>
            <person name="Fink D.L."/>
            <person name="Russ C."/>
            <person name="Young S."/>
            <person name="Zeng Q."/>
            <person name="Gargeya S."/>
            <person name="Alvarado L."/>
            <person name="Berlin A."/>
            <person name="Chapman S.B."/>
            <person name="Chen Z."/>
            <person name="Freedman E."/>
            <person name="Gellesch M."/>
            <person name="Goldberg J."/>
            <person name="Griggs A."/>
            <person name="Gujja S."/>
            <person name="Heilman E.R."/>
            <person name="Heiman D."/>
            <person name="Howarth C."/>
            <person name="Mehta T."/>
            <person name="Neiman D."/>
            <person name="Pearson M."/>
            <person name="Roberts A."/>
            <person name="Saif S."/>
            <person name="Shea T."/>
            <person name="Shenoy N."/>
            <person name="Sisk P."/>
            <person name="Stolte C."/>
            <person name="Sykes S."/>
            <person name="White J."/>
            <person name="Yandava C."/>
            <person name="Haas B."/>
            <person name="Henn M.R."/>
            <person name="Nusbaum C."/>
            <person name="Birren B."/>
        </authorList>
    </citation>
    <scope>NUCLEOTIDE SEQUENCE [LARGE SCALE GENOMIC DNA]</scope>
</reference>
<organism evidence="1">
    <name type="scientific">Loa loa</name>
    <name type="common">Eye worm</name>
    <name type="synonym">Filaria loa</name>
    <dbReference type="NCBI Taxonomy" id="7209"/>
    <lineage>
        <taxon>Eukaryota</taxon>
        <taxon>Metazoa</taxon>
        <taxon>Ecdysozoa</taxon>
        <taxon>Nematoda</taxon>
        <taxon>Chromadorea</taxon>
        <taxon>Rhabditida</taxon>
        <taxon>Spirurina</taxon>
        <taxon>Spiruromorpha</taxon>
        <taxon>Filarioidea</taxon>
        <taxon>Onchocercidae</taxon>
        <taxon>Loa</taxon>
    </lineage>
</organism>
<accession>A0A1S0TX49</accession>
<name>A0A1S0TX49_LOALO</name>
<dbReference type="EMBL" id="JH712134">
    <property type="protein sequence ID" value="EFO21642.1"/>
    <property type="molecule type" value="Genomic_DNA"/>
</dbReference>
<gene>
    <name evidence="1" type="ORF">LOAG_06841</name>
</gene>